<dbReference type="GeneID" id="19879177"/>
<dbReference type="OMA" id="CSGCWCD"/>
<evidence type="ECO:0000313" key="5">
    <source>
        <dbReference type="Proteomes" id="UP000011081"/>
    </source>
</evidence>
<dbReference type="PANTHER" id="PTHR32194:SF2">
    <property type="entry name" value="PROTEASOME SUBUNIT BETA TYPE-1"/>
    <property type="match status" value="1"/>
</dbReference>
<organism evidence="4 5">
    <name type="scientific">Vavraia culicis (isolate floridensis)</name>
    <name type="common">Microsporidian parasite</name>
    <dbReference type="NCBI Taxonomy" id="948595"/>
    <lineage>
        <taxon>Eukaryota</taxon>
        <taxon>Fungi</taxon>
        <taxon>Fungi incertae sedis</taxon>
        <taxon>Microsporidia</taxon>
        <taxon>Pleistophoridae</taxon>
        <taxon>Vavraia</taxon>
    </lineage>
</organism>
<evidence type="ECO:0000256" key="2">
    <source>
        <dbReference type="ARBA" id="ARBA00022490"/>
    </source>
</evidence>
<dbReference type="OrthoDB" id="268479at2759"/>
<dbReference type="GO" id="GO:0019774">
    <property type="term" value="C:proteasome core complex, beta-subunit complex"/>
    <property type="evidence" value="ECO:0007669"/>
    <property type="project" value="EnsemblFungi"/>
</dbReference>
<keyword evidence="3" id="KW-0647">Proteasome</keyword>
<dbReference type="Pfam" id="PF00227">
    <property type="entry name" value="Proteasome"/>
    <property type="match status" value="1"/>
</dbReference>
<evidence type="ECO:0000256" key="3">
    <source>
        <dbReference type="ARBA" id="ARBA00022942"/>
    </source>
</evidence>
<dbReference type="RefSeq" id="XP_008074316.1">
    <property type="nucleotide sequence ID" value="XM_008076125.1"/>
</dbReference>
<dbReference type="GO" id="GO:0010499">
    <property type="term" value="P:proteasomal ubiquitin-independent protein catabolic process"/>
    <property type="evidence" value="ECO:0007669"/>
    <property type="project" value="EnsemblFungi"/>
</dbReference>
<dbReference type="EMBL" id="GL877422">
    <property type="protein sequence ID" value="ELA47198.1"/>
    <property type="molecule type" value="Genomic_DNA"/>
</dbReference>
<comment type="subcellular location">
    <subcellularLocation>
        <location evidence="1">Nucleus</location>
    </subcellularLocation>
</comment>
<name>L2GV69_VAVCU</name>
<dbReference type="Proteomes" id="UP000011081">
    <property type="component" value="Unassembled WGS sequence"/>
</dbReference>
<dbReference type="SUPFAM" id="SSF56235">
    <property type="entry name" value="N-terminal nucleophile aminohydrolases (Ntn hydrolases)"/>
    <property type="match status" value="1"/>
</dbReference>
<dbReference type="HOGENOM" id="CLU_035750_1_1_1"/>
<sequence>MFCEEEFAAMNGPFKIYDAVNGQPKKHLNADDLYANNSGTVLAFKQQDYVMIAADTRHSSVMGINSRKMTKIFEFDGFVFSGTGFYADLNEVYFRLRYEVEKYENEIERRISIRALAHKLLNILYSRRRGLIYYVFCVLIGKDETGDPVLYSFDPIGSYEQTMCRCYGSASPMIQPLLDSTIMKHNQENVSYQSLSVEESVELTKKAFFAAAERDVNTGDYLQIVVYKKDGMTEELVDLRKD</sequence>
<dbReference type="GO" id="GO:0005737">
    <property type="term" value="C:cytoplasm"/>
    <property type="evidence" value="ECO:0007669"/>
    <property type="project" value="TreeGrafter"/>
</dbReference>
<dbReference type="VEuPathDB" id="MicrosporidiaDB:VCUG_01298"/>
<dbReference type="FunCoup" id="L2GV69">
    <property type="interactions" value="251"/>
</dbReference>
<dbReference type="InterPro" id="IPR023333">
    <property type="entry name" value="Proteasome_suB-type"/>
</dbReference>
<dbReference type="STRING" id="948595.L2GV69"/>
<dbReference type="InterPro" id="IPR029055">
    <property type="entry name" value="Ntn_hydrolases_N"/>
</dbReference>
<dbReference type="InParanoid" id="L2GV69"/>
<keyword evidence="2" id="KW-0963">Cytoplasm</keyword>
<dbReference type="PANTHER" id="PTHR32194">
    <property type="entry name" value="METALLOPROTEASE TLDD"/>
    <property type="match status" value="1"/>
</dbReference>
<proteinExistence type="predicted"/>
<evidence type="ECO:0000313" key="4">
    <source>
        <dbReference type="EMBL" id="ELA47198.1"/>
    </source>
</evidence>
<protein>
    <recommendedName>
        <fullName evidence="6">Proteasome subunit beta</fullName>
    </recommendedName>
</protein>
<accession>L2GV69</accession>
<dbReference type="PROSITE" id="PS51476">
    <property type="entry name" value="PROTEASOME_BETA_2"/>
    <property type="match status" value="1"/>
</dbReference>
<dbReference type="GO" id="GO:0043161">
    <property type="term" value="P:proteasome-mediated ubiquitin-dependent protein catabolic process"/>
    <property type="evidence" value="ECO:0007669"/>
    <property type="project" value="EnsemblFungi"/>
</dbReference>
<dbReference type="GO" id="GO:0005634">
    <property type="term" value="C:nucleus"/>
    <property type="evidence" value="ECO:0007669"/>
    <property type="project" value="UniProtKB-SubCell"/>
</dbReference>
<keyword evidence="5" id="KW-1185">Reference proteome</keyword>
<dbReference type="InterPro" id="IPR001353">
    <property type="entry name" value="Proteasome_sua/b"/>
</dbReference>
<evidence type="ECO:0000256" key="1">
    <source>
        <dbReference type="ARBA" id="ARBA00004123"/>
    </source>
</evidence>
<gene>
    <name evidence="4" type="ORF">VCUG_01298</name>
</gene>
<reference evidence="5" key="1">
    <citation type="submission" date="2011-03" db="EMBL/GenBank/DDBJ databases">
        <title>The genome sequence of Vavraia culicis strain floridensis.</title>
        <authorList>
            <consortium name="The Broad Institute Genome Sequencing Platform"/>
            <person name="Cuomo C."/>
            <person name="Becnel J."/>
            <person name="Sanscrainte N."/>
            <person name="Young S.K."/>
            <person name="Zeng Q."/>
            <person name="Gargeya S."/>
            <person name="Fitzgerald M."/>
            <person name="Haas B."/>
            <person name="Abouelleil A."/>
            <person name="Alvarado L."/>
            <person name="Arachchi H.M."/>
            <person name="Berlin A."/>
            <person name="Chapman S.B."/>
            <person name="Gearin G."/>
            <person name="Goldberg J."/>
            <person name="Griggs A."/>
            <person name="Gujja S."/>
            <person name="Hansen M."/>
            <person name="Heiman D."/>
            <person name="Howarth C."/>
            <person name="Larimer J."/>
            <person name="Lui A."/>
            <person name="MacDonald P.J.P."/>
            <person name="McCowen C."/>
            <person name="Montmayeur A."/>
            <person name="Murphy C."/>
            <person name="Neiman D."/>
            <person name="Pearson M."/>
            <person name="Priest M."/>
            <person name="Roberts A."/>
            <person name="Saif S."/>
            <person name="Shea T."/>
            <person name="Sisk P."/>
            <person name="Stolte C."/>
            <person name="Sykes S."/>
            <person name="Wortman J."/>
            <person name="Nusbaum C."/>
            <person name="Birren B."/>
        </authorList>
    </citation>
    <scope>NUCLEOTIDE SEQUENCE [LARGE SCALE GENOMIC DNA]</scope>
    <source>
        <strain evidence="5">floridensis</strain>
    </source>
</reference>
<dbReference type="AlphaFoldDB" id="L2GV69"/>
<evidence type="ECO:0008006" key="6">
    <source>
        <dbReference type="Google" id="ProtNLM"/>
    </source>
</evidence>
<dbReference type="Gene3D" id="3.60.20.10">
    <property type="entry name" value="Glutamine Phosphoribosylpyrophosphate, subunit 1, domain 1"/>
    <property type="match status" value="1"/>
</dbReference>